<protein>
    <submittedName>
        <fullName evidence="1">Uncharacterized protein</fullName>
    </submittedName>
</protein>
<accession>A0ABD1HRE2</accession>
<dbReference type="AlphaFoldDB" id="A0ABD1HRE2"/>
<keyword evidence="2" id="KW-1185">Reference proteome</keyword>
<comment type="caution">
    <text evidence="1">The sequence shown here is derived from an EMBL/GenBank/DDBJ whole genome shotgun (WGS) entry which is preliminary data.</text>
</comment>
<dbReference type="PANTHER" id="PTHR33168">
    <property type="entry name" value="STRESS INDUCED PROTEIN-RELATED"/>
    <property type="match status" value="1"/>
</dbReference>
<evidence type="ECO:0000313" key="2">
    <source>
        <dbReference type="Proteomes" id="UP001567538"/>
    </source>
</evidence>
<dbReference type="EMBL" id="JBEAFC010000004">
    <property type="protein sequence ID" value="KAL1559065.1"/>
    <property type="molecule type" value="Genomic_DNA"/>
</dbReference>
<evidence type="ECO:0000313" key="1">
    <source>
        <dbReference type="EMBL" id="KAL1559065.1"/>
    </source>
</evidence>
<proteinExistence type="predicted"/>
<reference evidence="1 2" key="1">
    <citation type="submission" date="2024-06" db="EMBL/GenBank/DDBJ databases">
        <title>A chromosome level genome sequence of Diviner's sage (Salvia divinorum).</title>
        <authorList>
            <person name="Ford S.A."/>
            <person name="Ro D.-K."/>
            <person name="Ness R.W."/>
            <person name="Phillips M.A."/>
        </authorList>
    </citation>
    <scope>NUCLEOTIDE SEQUENCE [LARGE SCALE GENOMIC DNA]</scope>
    <source>
        <strain evidence="1">SAF-2024a</strain>
        <tissue evidence="1">Leaf</tissue>
    </source>
</reference>
<sequence length="108" mass="12673">MEDGELCWPRSCSARNYGRFEAHDMAEARSSRAPIWRVLWKRIKREKKRRFPPFSNSNGLKFNYDPSSYSQNFDDQTSTWADADDISRTFSARFAVSSRFFANNSLMV</sequence>
<dbReference type="Proteomes" id="UP001567538">
    <property type="component" value="Unassembled WGS sequence"/>
</dbReference>
<gene>
    <name evidence="1" type="ORF">AAHA92_09450</name>
</gene>
<organism evidence="1 2">
    <name type="scientific">Salvia divinorum</name>
    <name type="common">Maria pastora</name>
    <name type="synonym">Diviner's sage</name>
    <dbReference type="NCBI Taxonomy" id="28513"/>
    <lineage>
        <taxon>Eukaryota</taxon>
        <taxon>Viridiplantae</taxon>
        <taxon>Streptophyta</taxon>
        <taxon>Embryophyta</taxon>
        <taxon>Tracheophyta</taxon>
        <taxon>Spermatophyta</taxon>
        <taxon>Magnoliopsida</taxon>
        <taxon>eudicotyledons</taxon>
        <taxon>Gunneridae</taxon>
        <taxon>Pentapetalae</taxon>
        <taxon>asterids</taxon>
        <taxon>lamiids</taxon>
        <taxon>Lamiales</taxon>
        <taxon>Lamiaceae</taxon>
        <taxon>Nepetoideae</taxon>
        <taxon>Mentheae</taxon>
        <taxon>Salviinae</taxon>
        <taxon>Salvia</taxon>
        <taxon>Salvia subgen. Calosphace</taxon>
    </lineage>
</organism>
<name>A0ABD1HRE2_SALDI</name>